<sequence length="247" mass="27131">MTEASQIDRRSGVPLYLQIKQILATEIEAEGAGAGAMTEQTLTERFHVSRATVRQALHELVQDGLVYRERSKGTFPVQRMDFERPATLQVGGLVGYLADLGMNPSSEVSDVHRAVPPREVADGLGLEAEETVLIFTRRIFANGQPLSLARVYLRSPSDFLPTPTELESAGSAIELLERAHGVRVARSEHRVWASAASAQEASALAIAEGDPVLVLETVMRTREGRPVIWRRLADHADTIKHTFISDI</sequence>
<accession>A0ABP7KKJ5</accession>
<dbReference type="SMART" id="SM00345">
    <property type="entry name" value="HTH_GNTR"/>
    <property type="match status" value="1"/>
</dbReference>
<dbReference type="Pfam" id="PF07702">
    <property type="entry name" value="UTRA"/>
    <property type="match status" value="1"/>
</dbReference>
<dbReference type="PROSITE" id="PS50949">
    <property type="entry name" value="HTH_GNTR"/>
    <property type="match status" value="1"/>
</dbReference>
<dbReference type="SMART" id="SM00866">
    <property type="entry name" value="UTRA"/>
    <property type="match status" value="1"/>
</dbReference>
<protein>
    <submittedName>
        <fullName evidence="5">GntR family transcriptional regulator</fullName>
    </submittedName>
</protein>
<evidence type="ECO:0000256" key="3">
    <source>
        <dbReference type="ARBA" id="ARBA00023163"/>
    </source>
</evidence>
<reference evidence="6" key="1">
    <citation type="journal article" date="2019" name="Int. J. Syst. Evol. Microbiol.">
        <title>The Global Catalogue of Microorganisms (GCM) 10K type strain sequencing project: providing services to taxonomists for standard genome sequencing and annotation.</title>
        <authorList>
            <consortium name="The Broad Institute Genomics Platform"/>
            <consortium name="The Broad Institute Genome Sequencing Center for Infectious Disease"/>
            <person name="Wu L."/>
            <person name="Ma J."/>
        </authorList>
    </citation>
    <scope>NUCLEOTIDE SEQUENCE [LARGE SCALE GENOMIC DNA]</scope>
    <source>
        <strain evidence="6">JCM 17021</strain>
    </source>
</reference>
<evidence type="ECO:0000256" key="1">
    <source>
        <dbReference type="ARBA" id="ARBA00023015"/>
    </source>
</evidence>
<dbReference type="InterPro" id="IPR011663">
    <property type="entry name" value="UTRA"/>
</dbReference>
<feature type="domain" description="HTH gntR-type" evidence="4">
    <location>
        <begin position="13"/>
        <end position="79"/>
    </location>
</feature>
<dbReference type="InterPro" id="IPR000524">
    <property type="entry name" value="Tscrpt_reg_HTH_GntR"/>
</dbReference>
<proteinExistence type="predicted"/>
<keyword evidence="2" id="KW-0238">DNA-binding</keyword>
<dbReference type="Gene3D" id="1.10.10.10">
    <property type="entry name" value="Winged helix-like DNA-binding domain superfamily/Winged helix DNA-binding domain"/>
    <property type="match status" value="1"/>
</dbReference>
<dbReference type="SUPFAM" id="SSF46785">
    <property type="entry name" value="Winged helix' DNA-binding domain"/>
    <property type="match status" value="1"/>
</dbReference>
<dbReference type="InterPro" id="IPR050679">
    <property type="entry name" value="Bact_HTH_transcr_reg"/>
</dbReference>
<keyword evidence="6" id="KW-1185">Reference proteome</keyword>
<dbReference type="EMBL" id="BAABCN010000007">
    <property type="protein sequence ID" value="GAA3880430.1"/>
    <property type="molecule type" value="Genomic_DNA"/>
</dbReference>
<name>A0ABP7KKJ5_9MICO</name>
<evidence type="ECO:0000256" key="2">
    <source>
        <dbReference type="ARBA" id="ARBA00023125"/>
    </source>
</evidence>
<dbReference type="Pfam" id="PF00392">
    <property type="entry name" value="GntR"/>
    <property type="match status" value="1"/>
</dbReference>
<dbReference type="PANTHER" id="PTHR44846:SF1">
    <property type="entry name" value="MANNOSYL-D-GLYCERATE TRANSPORT_METABOLISM SYSTEM REPRESSOR MNGR-RELATED"/>
    <property type="match status" value="1"/>
</dbReference>
<dbReference type="PRINTS" id="PR00035">
    <property type="entry name" value="HTHGNTR"/>
</dbReference>
<dbReference type="SUPFAM" id="SSF64288">
    <property type="entry name" value="Chorismate lyase-like"/>
    <property type="match status" value="1"/>
</dbReference>
<gene>
    <name evidence="5" type="ORF">GCM10022381_23360</name>
</gene>
<dbReference type="InterPro" id="IPR036390">
    <property type="entry name" value="WH_DNA-bd_sf"/>
</dbReference>
<dbReference type="Gene3D" id="3.40.1410.10">
    <property type="entry name" value="Chorismate lyase-like"/>
    <property type="match status" value="1"/>
</dbReference>
<organism evidence="5 6">
    <name type="scientific">Leifsonia kafniensis</name>
    <dbReference type="NCBI Taxonomy" id="475957"/>
    <lineage>
        <taxon>Bacteria</taxon>
        <taxon>Bacillati</taxon>
        <taxon>Actinomycetota</taxon>
        <taxon>Actinomycetes</taxon>
        <taxon>Micrococcales</taxon>
        <taxon>Microbacteriaceae</taxon>
        <taxon>Leifsonia</taxon>
    </lineage>
</organism>
<dbReference type="Proteomes" id="UP001501803">
    <property type="component" value="Unassembled WGS sequence"/>
</dbReference>
<dbReference type="InterPro" id="IPR036388">
    <property type="entry name" value="WH-like_DNA-bd_sf"/>
</dbReference>
<comment type="caution">
    <text evidence="5">The sequence shown here is derived from an EMBL/GenBank/DDBJ whole genome shotgun (WGS) entry which is preliminary data.</text>
</comment>
<dbReference type="RefSeq" id="WP_345066643.1">
    <property type="nucleotide sequence ID" value="NZ_BAABCN010000007.1"/>
</dbReference>
<dbReference type="CDD" id="cd07377">
    <property type="entry name" value="WHTH_GntR"/>
    <property type="match status" value="1"/>
</dbReference>
<keyword evidence="3" id="KW-0804">Transcription</keyword>
<keyword evidence="1" id="KW-0805">Transcription regulation</keyword>
<evidence type="ECO:0000313" key="6">
    <source>
        <dbReference type="Proteomes" id="UP001501803"/>
    </source>
</evidence>
<dbReference type="PANTHER" id="PTHR44846">
    <property type="entry name" value="MANNOSYL-D-GLYCERATE TRANSPORT/METABOLISM SYSTEM REPRESSOR MNGR-RELATED"/>
    <property type="match status" value="1"/>
</dbReference>
<evidence type="ECO:0000313" key="5">
    <source>
        <dbReference type="EMBL" id="GAA3880430.1"/>
    </source>
</evidence>
<dbReference type="InterPro" id="IPR028978">
    <property type="entry name" value="Chorismate_lyase_/UTRA_dom_sf"/>
</dbReference>
<evidence type="ECO:0000259" key="4">
    <source>
        <dbReference type="PROSITE" id="PS50949"/>
    </source>
</evidence>